<dbReference type="EMBL" id="CP061281">
    <property type="protein sequence ID" value="QNS07674.1"/>
    <property type="molecule type" value="Genomic_DNA"/>
</dbReference>
<keyword evidence="5" id="KW-1185">Reference proteome</keyword>
<proteinExistence type="predicted"/>
<organism evidence="4 5">
    <name type="scientific">Streptomyces xanthii</name>
    <dbReference type="NCBI Taxonomy" id="2768069"/>
    <lineage>
        <taxon>Bacteria</taxon>
        <taxon>Bacillati</taxon>
        <taxon>Actinomycetota</taxon>
        <taxon>Actinomycetes</taxon>
        <taxon>Kitasatosporales</taxon>
        <taxon>Streptomycetaceae</taxon>
        <taxon>Streptomyces</taxon>
    </lineage>
</organism>
<feature type="signal peptide" evidence="3">
    <location>
        <begin position="1"/>
        <end position="27"/>
    </location>
</feature>
<keyword evidence="2" id="KW-1133">Transmembrane helix</keyword>
<dbReference type="Proteomes" id="UP000516428">
    <property type="component" value="Chromosome"/>
</dbReference>
<dbReference type="RefSeq" id="WP_188340336.1">
    <property type="nucleotide sequence ID" value="NZ_CP061281.1"/>
</dbReference>
<evidence type="ECO:0000256" key="1">
    <source>
        <dbReference type="SAM" id="MobiDB-lite"/>
    </source>
</evidence>
<evidence type="ECO:0000256" key="2">
    <source>
        <dbReference type="SAM" id="Phobius"/>
    </source>
</evidence>
<keyword evidence="2" id="KW-0812">Transmembrane</keyword>
<accession>A0A7H1BG19</accession>
<dbReference type="AlphaFoldDB" id="A0A7H1BG19"/>
<keyword evidence="2" id="KW-0472">Membrane</keyword>
<protein>
    <recommendedName>
        <fullName evidence="6">Gram-positive cocci surface proteins LPxTG domain-containing protein</fullName>
    </recommendedName>
</protein>
<name>A0A7H1BG19_9ACTN</name>
<dbReference type="KEGG" id="sxn:IAG42_31430"/>
<feature type="compositionally biased region" description="Low complexity" evidence="1">
    <location>
        <begin position="95"/>
        <end position="107"/>
    </location>
</feature>
<feature type="transmembrane region" description="Helical" evidence="2">
    <location>
        <begin position="149"/>
        <end position="170"/>
    </location>
</feature>
<evidence type="ECO:0000313" key="4">
    <source>
        <dbReference type="EMBL" id="QNS07674.1"/>
    </source>
</evidence>
<evidence type="ECO:0000256" key="3">
    <source>
        <dbReference type="SAM" id="SignalP"/>
    </source>
</evidence>
<gene>
    <name evidence="4" type="ORF">IAG42_31430</name>
</gene>
<feature type="region of interest" description="Disordered" evidence="1">
    <location>
        <begin position="72"/>
        <end position="153"/>
    </location>
</feature>
<feature type="chain" id="PRO_5028914462" description="Gram-positive cocci surface proteins LPxTG domain-containing protein" evidence="3">
    <location>
        <begin position="28"/>
        <end position="178"/>
    </location>
</feature>
<reference evidence="4 5" key="1">
    <citation type="submission" date="2020-09" db="EMBL/GenBank/DDBJ databases">
        <title>A novel species.</title>
        <authorList>
            <person name="Gao J."/>
        </authorList>
    </citation>
    <scope>NUCLEOTIDE SEQUENCE [LARGE SCALE GENOMIC DNA]</scope>
    <source>
        <strain evidence="4 5">CRXT-Y-14</strain>
    </source>
</reference>
<evidence type="ECO:0000313" key="5">
    <source>
        <dbReference type="Proteomes" id="UP000516428"/>
    </source>
</evidence>
<keyword evidence="3" id="KW-0732">Signal</keyword>
<sequence length="178" mass="17560">MRSLKIATGTVLACSALLLAAPTAAHAAGAGSPAGCEEAKSQAVEAQADYDAMKKQYDGGDHVNVTKEQLAAGEQNANSTASEAQRLCGDTVANPSASPSTSASPTSPATPKPVPKHTAPAKPMPTAPMKDKPSGAMHTGSGSTSTDPAGVPALAATGGLALAAAAGFALRRRGSRQN</sequence>
<evidence type="ECO:0008006" key="6">
    <source>
        <dbReference type="Google" id="ProtNLM"/>
    </source>
</evidence>